<dbReference type="PANTHER" id="PTHR23305:SF11">
    <property type="entry name" value="OBG-LIKE ATPASE 1"/>
    <property type="match status" value="1"/>
</dbReference>
<dbReference type="GO" id="GO:0005737">
    <property type="term" value="C:cytoplasm"/>
    <property type="evidence" value="ECO:0007669"/>
    <property type="project" value="TreeGrafter"/>
</dbReference>
<evidence type="ECO:0000256" key="3">
    <source>
        <dbReference type="ARBA" id="ARBA00068719"/>
    </source>
</evidence>
<dbReference type="FunFam" id="1.10.150.300:FF:000001">
    <property type="entry name" value="Ribosome-binding ATPase YchF"/>
    <property type="match status" value="1"/>
</dbReference>
<dbReference type="CDD" id="cd04867">
    <property type="entry name" value="TGS_YchF_OLA1"/>
    <property type="match status" value="1"/>
</dbReference>
<dbReference type="Gene3D" id="3.40.50.300">
    <property type="entry name" value="P-loop containing nucleotide triphosphate hydrolases"/>
    <property type="match status" value="1"/>
</dbReference>
<dbReference type="PRINTS" id="PR00326">
    <property type="entry name" value="GTP1OBG"/>
</dbReference>
<dbReference type="PANTHER" id="PTHR23305">
    <property type="entry name" value="OBG GTPASE FAMILY"/>
    <property type="match status" value="1"/>
</dbReference>
<evidence type="ECO:0000256" key="2">
    <source>
        <dbReference type="ARBA" id="ARBA00022840"/>
    </source>
</evidence>
<dbReference type="InterPro" id="IPR004396">
    <property type="entry name" value="ATPase_YchF/OLA1"/>
</dbReference>
<accession>A0A6P6Y4L1</accession>
<sequence>MKRENRGGAPLLGRFKGNVKIGLIGLPNVGKSSTFNLLSKQSVPAENYPFCTINPNEAKVHVHDARFDHLCKMYQPKSQVPSSMTVVDIAGLVEGAHKGEGLGNAFLSHIQRVDALFHVVRAFDAADVTHVCGDVCPVRELEIISSELRFKDLEKANALKAELERVIARGQGKSLKTNLEVIEKVIELLEQKKWIASYDDWSAQDCEVLNEQCFLTAKQLVYLVNVSERDFLRKKNKYLPKIAEWTQNNLPGPVIPYSVEYEEKLLTGAPDATTPSRLNAVISAGYAALNLIHFFTVGADEVRSWDIRRGMKAPQAAGMIHTDMERGFICADVTKYEDLVEQGSEAAAKAAGKVATRGRTYTVEDGDIMFFKFNPSGGKKK</sequence>
<dbReference type="CDD" id="cd01900">
    <property type="entry name" value="YchF"/>
    <property type="match status" value="1"/>
</dbReference>
<dbReference type="GO" id="GO:0005525">
    <property type="term" value="F:GTP binding"/>
    <property type="evidence" value="ECO:0007669"/>
    <property type="project" value="InterPro"/>
</dbReference>
<organism evidence="6 7">
    <name type="scientific">Dermatophagoides pteronyssinus</name>
    <name type="common">European house dust mite</name>
    <dbReference type="NCBI Taxonomy" id="6956"/>
    <lineage>
        <taxon>Eukaryota</taxon>
        <taxon>Metazoa</taxon>
        <taxon>Ecdysozoa</taxon>
        <taxon>Arthropoda</taxon>
        <taxon>Chelicerata</taxon>
        <taxon>Arachnida</taxon>
        <taxon>Acari</taxon>
        <taxon>Acariformes</taxon>
        <taxon>Sarcoptiformes</taxon>
        <taxon>Astigmata</taxon>
        <taxon>Psoroptidia</taxon>
        <taxon>Analgoidea</taxon>
        <taxon>Pyroglyphidae</taxon>
        <taxon>Dermatophagoidinae</taxon>
        <taxon>Dermatophagoides</taxon>
    </lineage>
</organism>
<evidence type="ECO:0000256" key="4">
    <source>
        <dbReference type="SAM" id="Coils"/>
    </source>
</evidence>
<gene>
    <name evidence="7" type="primary">LOC113794484</name>
</gene>
<dbReference type="InterPro" id="IPR006073">
    <property type="entry name" value="GTP-bd"/>
</dbReference>
<dbReference type="Pfam" id="PF06071">
    <property type="entry name" value="YchF-GTPase_C"/>
    <property type="match status" value="1"/>
</dbReference>
<dbReference type="SUPFAM" id="SSF81271">
    <property type="entry name" value="TGS-like"/>
    <property type="match status" value="1"/>
</dbReference>
<dbReference type="Gene3D" id="1.10.150.300">
    <property type="entry name" value="TGS-like domain"/>
    <property type="match status" value="1"/>
</dbReference>
<dbReference type="AlphaFoldDB" id="A0A6P6Y4L1"/>
<dbReference type="Gene3D" id="3.10.20.30">
    <property type="match status" value="1"/>
</dbReference>
<reference evidence="7" key="1">
    <citation type="submission" date="2025-08" db="UniProtKB">
        <authorList>
            <consortium name="RefSeq"/>
        </authorList>
    </citation>
    <scope>IDENTIFICATION</scope>
    <source>
        <strain evidence="7">Airmid</strain>
    </source>
</reference>
<dbReference type="GO" id="GO:0016887">
    <property type="term" value="F:ATP hydrolysis activity"/>
    <property type="evidence" value="ECO:0007669"/>
    <property type="project" value="InterPro"/>
</dbReference>
<dbReference type="RefSeq" id="XP_027200403.1">
    <property type="nucleotide sequence ID" value="XM_027344602.1"/>
</dbReference>
<dbReference type="KEGG" id="dpte:113794484"/>
<name>A0A6P6Y4L1_DERPT</name>
<evidence type="ECO:0000313" key="7">
    <source>
        <dbReference type="RefSeq" id="XP_027200403.1"/>
    </source>
</evidence>
<dbReference type="PIRSF" id="PIRSF006641">
    <property type="entry name" value="CHP00092"/>
    <property type="match status" value="1"/>
</dbReference>
<dbReference type="Pfam" id="PF01926">
    <property type="entry name" value="MMR_HSR1"/>
    <property type="match status" value="1"/>
</dbReference>
<evidence type="ECO:0000259" key="5">
    <source>
        <dbReference type="PROSITE" id="PS51710"/>
    </source>
</evidence>
<dbReference type="InterPro" id="IPR012675">
    <property type="entry name" value="Beta-grasp_dom_sf"/>
</dbReference>
<dbReference type="OrthoDB" id="424823at2759"/>
<dbReference type="PROSITE" id="PS51710">
    <property type="entry name" value="G_OBG"/>
    <property type="match status" value="1"/>
</dbReference>
<dbReference type="FunFam" id="3.10.20.30:FF:000001">
    <property type="entry name" value="Ribosome-binding ATPase YchF"/>
    <property type="match status" value="1"/>
</dbReference>
<keyword evidence="4" id="KW-0175">Coiled coil</keyword>
<dbReference type="InterPro" id="IPR013029">
    <property type="entry name" value="YchF_C"/>
</dbReference>
<dbReference type="InParanoid" id="A0A6P6Y4L1"/>
<dbReference type="SUPFAM" id="SSF52540">
    <property type="entry name" value="P-loop containing nucleoside triphosphate hydrolases"/>
    <property type="match status" value="1"/>
</dbReference>
<dbReference type="InterPro" id="IPR041706">
    <property type="entry name" value="YchF_N"/>
</dbReference>
<dbReference type="Proteomes" id="UP000515146">
    <property type="component" value="Unplaced"/>
</dbReference>
<feature type="domain" description="OBG-type G" evidence="5">
    <location>
        <begin position="19"/>
        <end position="245"/>
    </location>
</feature>
<proteinExistence type="predicted"/>
<protein>
    <recommendedName>
        <fullName evidence="3">Obg-like ATPase homolog</fullName>
    </recommendedName>
</protein>
<feature type="coiled-coil region" evidence="4">
    <location>
        <begin position="153"/>
        <end position="192"/>
    </location>
</feature>
<evidence type="ECO:0000313" key="6">
    <source>
        <dbReference type="Proteomes" id="UP000515146"/>
    </source>
</evidence>
<dbReference type="InterPro" id="IPR027417">
    <property type="entry name" value="P-loop_NTPase"/>
</dbReference>
<dbReference type="InterPro" id="IPR031167">
    <property type="entry name" value="G_OBG"/>
</dbReference>
<dbReference type="NCBIfam" id="TIGR00092">
    <property type="entry name" value="redox-regulated ATPase YchF"/>
    <property type="match status" value="1"/>
</dbReference>
<dbReference type="InterPro" id="IPR012676">
    <property type="entry name" value="TGS-like"/>
</dbReference>
<dbReference type="GO" id="GO:0005524">
    <property type="term" value="F:ATP binding"/>
    <property type="evidence" value="ECO:0007669"/>
    <property type="project" value="UniProtKB-KW"/>
</dbReference>
<keyword evidence="6" id="KW-1185">Reference proteome</keyword>
<dbReference type="InterPro" id="IPR023192">
    <property type="entry name" value="TGS-like_dom_sf"/>
</dbReference>
<keyword evidence="2" id="KW-0067">ATP-binding</keyword>
<keyword evidence="1" id="KW-0547">Nucleotide-binding</keyword>
<evidence type="ECO:0000256" key="1">
    <source>
        <dbReference type="ARBA" id="ARBA00022741"/>
    </source>
</evidence>